<name>A0AAD3NHA1_LATJO</name>
<dbReference type="Proteomes" id="UP001279410">
    <property type="component" value="Unassembled WGS sequence"/>
</dbReference>
<protein>
    <submittedName>
        <fullName evidence="1">NADPH oxidase 1</fullName>
    </submittedName>
</protein>
<organism evidence="1 2">
    <name type="scientific">Lates japonicus</name>
    <name type="common">Japanese lates</name>
    <dbReference type="NCBI Taxonomy" id="270547"/>
    <lineage>
        <taxon>Eukaryota</taxon>
        <taxon>Metazoa</taxon>
        <taxon>Chordata</taxon>
        <taxon>Craniata</taxon>
        <taxon>Vertebrata</taxon>
        <taxon>Euteleostomi</taxon>
        <taxon>Actinopterygii</taxon>
        <taxon>Neopterygii</taxon>
        <taxon>Teleostei</taxon>
        <taxon>Neoteleostei</taxon>
        <taxon>Acanthomorphata</taxon>
        <taxon>Carangaria</taxon>
        <taxon>Carangaria incertae sedis</taxon>
        <taxon>Centropomidae</taxon>
        <taxon>Lates</taxon>
    </lineage>
</organism>
<reference evidence="1" key="1">
    <citation type="submission" date="2022-08" db="EMBL/GenBank/DDBJ databases">
        <title>Genome sequencing of akame (Lates japonicus).</title>
        <authorList>
            <person name="Hashiguchi Y."/>
            <person name="Takahashi H."/>
        </authorList>
    </citation>
    <scope>NUCLEOTIDE SEQUENCE</scope>
    <source>
        <strain evidence="1">Kochi</strain>
    </source>
</reference>
<sequence length="205" mass="23811">MVRHRTEPGSTADSDPYRFHHHRRSYGRHHHPGPHLIITSMEVTFRRSYFEVFTQFSSSFAGLGLPRSRNGCGRTFGTASEDDSTTRLACWLCAASESNFFSIPKSIWHKFKESNPKLRTRKIHFYWLCWKHTPRVVRRPPPGAGERDGGEAWGFPHLQTLSDRMGSGSCSLIRTQMWSLGSNRKLTYRPIWDKEFEEVRKENPT</sequence>
<keyword evidence="2" id="KW-1185">Reference proteome</keyword>
<comment type="caution">
    <text evidence="1">The sequence shown here is derived from an EMBL/GenBank/DDBJ whole genome shotgun (WGS) entry which is preliminary data.</text>
</comment>
<evidence type="ECO:0000313" key="1">
    <source>
        <dbReference type="EMBL" id="GLD71031.1"/>
    </source>
</evidence>
<dbReference type="EMBL" id="BRZM01000492">
    <property type="protein sequence ID" value="GLD71031.1"/>
    <property type="molecule type" value="Genomic_DNA"/>
</dbReference>
<dbReference type="AlphaFoldDB" id="A0AAD3NHA1"/>
<accession>A0AAD3NHA1</accession>
<proteinExistence type="predicted"/>
<gene>
    <name evidence="1" type="ORF">AKAME5_002235100</name>
</gene>
<evidence type="ECO:0000313" key="2">
    <source>
        <dbReference type="Proteomes" id="UP001279410"/>
    </source>
</evidence>